<accession>A0AAV7J849</accession>
<organism evidence="1 2">
    <name type="scientific">Cotesia glomerata</name>
    <name type="common">Lepidopteran parasitic wasp</name>
    <name type="synonym">Apanteles glomeratus</name>
    <dbReference type="NCBI Taxonomy" id="32391"/>
    <lineage>
        <taxon>Eukaryota</taxon>
        <taxon>Metazoa</taxon>
        <taxon>Ecdysozoa</taxon>
        <taxon>Arthropoda</taxon>
        <taxon>Hexapoda</taxon>
        <taxon>Insecta</taxon>
        <taxon>Pterygota</taxon>
        <taxon>Neoptera</taxon>
        <taxon>Endopterygota</taxon>
        <taxon>Hymenoptera</taxon>
        <taxon>Apocrita</taxon>
        <taxon>Ichneumonoidea</taxon>
        <taxon>Braconidae</taxon>
        <taxon>Microgastrinae</taxon>
        <taxon>Cotesia</taxon>
    </lineage>
</organism>
<comment type="caution">
    <text evidence="1">The sequence shown here is derived from an EMBL/GenBank/DDBJ whole genome shotgun (WGS) entry which is preliminary data.</text>
</comment>
<gene>
    <name evidence="1" type="ORF">KQX54_021085</name>
</gene>
<evidence type="ECO:0000313" key="1">
    <source>
        <dbReference type="EMBL" id="KAH0568499.1"/>
    </source>
</evidence>
<keyword evidence="2" id="KW-1185">Reference proteome</keyword>
<name>A0AAV7J849_COTGL</name>
<dbReference type="EMBL" id="JAHXZJ010000001">
    <property type="protein sequence ID" value="KAH0568499.1"/>
    <property type="molecule type" value="Genomic_DNA"/>
</dbReference>
<dbReference type="Proteomes" id="UP000826195">
    <property type="component" value="Unassembled WGS sequence"/>
</dbReference>
<evidence type="ECO:0000313" key="2">
    <source>
        <dbReference type="Proteomes" id="UP000826195"/>
    </source>
</evidence>
<protein>
    <submittedName>
        <fullName evidence="1">Uncharacterized protein</fullName>
    </submittedName>
</protein>
<dbReference type="AlphaFoldDB" id="A0AAV7J849"/>
<proteinExistence type="predicted"/>
<sequence length="95" mass="10569">MQPEEHTRDKEFQLCERGIIKPGGELLLVLAYVSNYVPIEDDRASTWTCPVKTYQTNQGLIDSGGQAIPTVSHRSSNEENSLTLPYLGVDCRSLS</sequence>
<reference evidence="1 2" key="1">
    <citation type="journal article" date="2021" name="J. Hered.">
        <title>A chromosome-level genome assembly of the parasitoid wasp, Cotesia glomerata (Hymenoptera: Braconidae).</title>
        <authorList>
            <person name="Pinto B.J."/>
            <person name="Weis J.J."/>
            <person name="Gamble T."/>
            <person name="Ode P.J."/>
            <person name="Paul R."/>
            <person name="Zaspel J.M."/>
        </authorList>
    </citation>
    <scope>NUCLEOTIDE SEQUENCE [LARGE SCALE GENOMIC DNA]</scope>
    <source>
        <strain evidence="1">CgM1</strain>
    </source>
</reference>